<keyword evidence="2" id="KW-0238">DNA-binding</keyword>
<keyword evidence="1" id="KW-0805">Transcription regulation</keyword>
<keyword evidence="4" id="KW-0539">Nucleus</keyword>
<dbReference type="HOGENOM" id="CLU_013866_3_1_1"/>
<dbReference type="VEuPathDB" id="FungiDB:A1O9_02168"/>
<dbReference type="STRING" id="1182545.A0A072PLH5"/>
<dbReference type="Proteomes" id="UP000027920">
    <property type="component" value="Unassembled WGS sequence"/>
</dbReference>
<keyword evidence="7" id="KW-1185">Reference proteome</keyword>
<dbReference type="AlphaFoldDB" id="A0A072PLH5"/>
<dbReference type="CDD" id="cd00067">
    <property type="entry name" value="GAL4"/>
    <property type="match status" value="1"/>
</dbReference>
<dbReference type="PANTHER" id="PTHR38791:SF1">
    <property type="entry name" value="TRANSCRIPTION FACTOR, PUTATIVE-RELATED"/>
    <property type="match status" value="1"/>
</dbReference>
<evidence type="ECO:0000259" key="5">
    <source>
        <dbReference type="PROSITE" id="PS50048"/>
    </source>
</evidence>
<dbReference type="InterPro" id="IPR001138">
    <property type="entry name" value="Zn2Cys6_DnaBD"/>
</dbReference>
<evidence type="ECO:0000256" key="2">
    <source>
        <dbReference type="ARBA" id="ARBA00023125"/>
    </source>
</evidence>
<evidence type="ECO:0000256" key="1">
    <source>
        <dbReference type="ARBA" id="ARBA00023015"/>
    </source>
</evidence>
<dbReference type="InterPro" id="IPR036864">
    <property type="entry name" value="Zn2-C6_fun-type_DNA-bd_sf"/>
</dbReference>
<evidence type="ECO:0000313" key="7">
    <source>
        <dbReference type="Proteomes" id="UP000027920"/>
    </source>
</evidence>
<keyword evidence="3" id="KW-0804">Transcription</keyword>
<dbReference type="RefSeq" id="XP_013263197.1">
    <property type="nucleotide sequence ID" value="XM_013407743.1"/>
</dbReference>
<feature type="domain" description="Zn(2)-C6 fungal-type" evidence="5">
    <location>
        <begin position="9"/>
        <end position="37"/>
    </location>
</feature>
<dbReference type="PROSITE" id="PS50048">
    <property type="entry name" value="ZN2_CY6_FUNGAL_2"/>
    <property type="match status" value="1"/>
</dbReference>
<dbReference type="SUPFAM" id="SSF57701">
    <property type="entry name" value="Zn2/Cys6 DNA-binding domain"/>
    <property type="match status" value="1"/>
</dbReference>
<reference evidence="6 7" key="1">
    <citation type="submission" date="2013-03" db="EMBL/GenBank/DDBJ databases">
        <title>The Genome Sequence of Exophiala aquamarina CBS 119918.</title>
        <authorList>
            <consortium name="The Broad Institute Genomics Platform"/>
            <person name="Cuomo C."/>
            <person name="de Hoog S."/>
            <person name="Gorbushina A."/>
            <person name="Walker B."/>
            <person name="Young S.K."/>
            <person name="Zeng Q."/>
            <person name="Gargeya S."/>
            <person name="Fitzgerald M."/>
            <person name="Haas B."/>
            <person name="Abouelleil A."/>
            <person name="Allen A.W."/>
            <person name="Alvarado L."/>
            <person name="Arachchi H.M."/>
            <person name="Berlin A.M."/>
            <person name="Chapman S.B."/>
            <person name="Gainer-Dewar J."/>
            <person name="Goldberg J."/>
            <person name="Griggs A."/>
            <person name="Gujja S."/>
            <person name="Hansen M."/>
            <person name="Howarth C."/>
            <person name="Imamovic A."/>
            <person name="Ireland A."/>
            <person name="Larimer J."/>
            <person name="McCowan C."/>
            <person name="Murphy C."/>
            <person name="Pearson M."/>
            <person name="Poon T.W."/>
            <person name="Priest M."/>
            <person name="Roberts A."/>
            <person name="Saif S."/>
            <person name="Shea T."/>
            <person name="Sisk P."/>
            <person name="Sykes S."/>
            <person name="Wortman J."/>
            <person name="Nusbaum C."/>
            <person name="Birren B."/>
        </authorList>
    </citation>
    <scope>NUCLEOTIDE SEQUENCE [LARGE SCALE GENOMIC DNA]</scope>
    <source>
        <strain evidence="6 7">CBS 119918</strain>
    </source>
</reference>
<evidence type="ECO:0000256" key="3">
    <source>
        <dbReference type="ARBA" id="ARBA00023163"/>
    </source>
</evidence>
<dbReference type="GO" id="GO:0000981">
    <property type="term" value="F:DNA-binding transcription factor activity, RNA polymerase II-specific"/>
    <property type="evidence" value="ECO:0007669"/>
    <property type="project" value="InterPro"/>
</dbReference>
<dbReference type="InterPro" id="IPR053175">
    <property type="entry name" value="DHMBA_Reg_Transcription_Factor"/>
</dbReference>
<dbReference type="Pfam" id="PF00172">
    <property type="entry name" value="Zn_clus"/>
    <property type="match status" value="1"/>
</dbReference>
<proteinExistence type="predicted"/>
<protein>
    <recommendedName>
        <fullName evidence="5">Zn(2)-C6 fungal-type domain-containing protein</fullName>
    </recommendedName>
</protein>
<accession>A0A072PLH5</accession>
<evidence type="ECO:0000313" key="6">
    <source>
        <dbReference type="EMBL" id="KEF60607.1"/>
    </source>
</evidence>
<dbReference type="PROSITE" id="PS00463">
    <property type="entry name" value="ZN2_CY6_FUNGAL_1"/>
    <property type="match status" value="1"/>
</dbReference>
<dbReference type="SMART" id="SM00066">
    <property type="entry name" value="GAL4"/>
    <property type="match status" value="1"/>
</dbReference>
<dbReference type="GO" id="GO:0008270">
    <property type="term" value="F:zinc ion binding"/>
    <property type="evidence" value="ECO:0007669"/>
    <property type="project" value="InterPro"/>
</dbReference>
<comment type="caution">
    <text evidence="6">The sequence shown here is derived from an EMBL/GenBank/DDBJ whole genome shotgun (WGS) entry which is preliminary data.</text>
</comment>
<dbReference type="GO" id="GO:0003677">
    <property type="term" value="F:DNA binding"/>
    <property type="evidence" value="ECO:0007669"/>
    <property type="project" value="UniProtKB-KW"/>
</dbReference>
<evidence type="ECO:0000256" key="4">
    <source>
        <dbReference type="ARBA" id="ARBA00023242"/>
    </source>
</evidence>
<dbReference type="PANTHER" id="PTHR38791">
    <property type="entry name" value="ZN(II)2CYS6 TRANSCRIPTION FACTOR (EUROFUNG)-RELATED-RELATED"/>
    <property type="match status" value="1"/>
</dbReference>
<dbReference type="OrthoDB" id="2991872at2759"/>
<gene>
    <name evidence="6" type="ORF">A1O9_02168</name>
</gene>
<name>A0A072PLH5_9EURO</name>
<dbReference type="EMBL" id="AMGV01000002">
    <property type="protein sequence ID" value="KEF60607.1"/>
    <property type="molecule type" value="Genomic_DNA"/>
</dbReference>
<dbReference type="Gene3D" id="4.10.240.10">
    <property type="entry name" value="Zn(2)-C6 fungal-type DNA-binding domain"/>
    <property type="match status" value="1"/>
</dbReference>
<dbReference type="GeneID" id="25277113"/>
<organism evidence="6 7">
    <name type="scientific">Exophiala aquamarina CBS 119918</name>
    <dbReference type="NCBI Taxonomy" id="1182545"/>
    <lineage>
        <taxon>Eukaryota</taxon>
        <taxon>Fungi</taxon>
        <taxon>Dikarya</taxon>
        <taxon>Ascomycota</taxon>
        <taxon>Pezizomycotina</taxon>
        <taxon>Eurotiomycetes</taxon>
        <taxon>Chaetothyriomycetidae</taxon>
        <taxon>Chaetothyriales</taxon>
        <taxon>Herpotrichiellaceae</taxon>
        <taxon>Exophiala</taxon>
    </lineage>
</organism>
<sequence>MVNRGRSGGCVTCKQRRVKCDEAKPDCWLCRNLRLRCGGYKTNFASLKFKDQNHKFYGAFALNQTRENQDQTAVSIPPLPSEPDSAVSFFLGHYANIGRHVESARGFYEVLVPVYCSQKQGSALSLAVSALASRILSLWRHIPGDSGSPQEPYAQAIASLRSALQNRDEVGKPQTLLAVLTLQLYENIIAIYGFRVANGIHHNGAVSLLRFAESGVTDETINGYLCRFVLHTEISSAKRQKRPLQSLAYSWFRSKSLKATPNNPSSALDVIGASIAELHDSYSKLSKKDGSATSSSLRDVRNFKAEAKSIDQQLLAWARSVPGHWLPQRLTSGHDIDSSIPTYRSVCEIYLSCQIANIWNLWRLQRLLLVKIYLGLLDTIYCHRFSESAREQTSGRIDDYVECKQITQELVDSVCHSIPFYLGNLTKPLSMNDFTDPTILLPSYNSVAQSDKTHFSKQKHGHGMSKDEYKRQIIAQGPWHAMSPLSRLLTHFSEDLLMSGFLRPGQYAWIQEQFLRVITLLRLFPTESGDGRKGYCVSNSLTQRSVDTTAEYLATEVRKGAIFMSGP</sequence>